<feature type="domain" description="Conserved oligomeric Golgi complex subunit 2 C-terminal" evidence="1">
    <location>
        <begin position="115"/>
        <end position="253"/>
    </location>
</feature>
<reference evidence="2 3" key="1">
    <citation type="journal article" date="2011" name="Proc. Natl. Acad. Sci. U.S.A.">
        <title>Evolutionary erosion of yeast sex chromosomes by mating-type switching accidents.</title>
        <authorList>
            <person name="Gordon J.L."/>
            <person name="Armisen D."/>
            <person name="Proux-Wera E."/>
            <person name="Oheigeartaigh S.S."/>
            <person name="Byrne K.P."/>
            <person name="Wolfe K.H."/>
        </authorList>
    </citation>
    <scope>NUCLEOTIDE SEQUENCE [LARGE SCALE GENOMIC DNA]</scope>
    <source>
        <strain evidence="3">ATCC 76901 / BCRC 22586 / CBS 4309 / NBRC 1992 / NRRL Y-12630</strain>
    </source>
</reference>
<evidence type="ECO:0000313" key="3">
    <source>
        <dbReference type="Proteomes" id="UP000001640"/>
    </source>
</evidence>
<dbReference type="GO" id="GO:0032258">
    <property type="term" value="P:cytoplasm to vacuole targeting by the Cvt pathway"/>
    <property type="evidence" value="ECO:0007669"/>
    <property type="project" value="EnsemblFungi"/>
</dbReference>
<dbReference type="GO" id="GO:0000425">
    <property type="term" value="P:pexophagy"/>
    <property type="evidence" value="ECO:0007669"/>
    <property type="project" value="EnsemblFungi"/>
</dbReference>
<dbReference type="GO" id="GO:0000301">
    <property type="term" value="P:retrograde transport, vesicle recycling within Golgi"/>
    <property type="evidence" value="ECO:0007669"/>
    <property type="project" value="EnsemblFungi"/>
</dbReference>
<evidence type="ECO:0000313" key="2">
    <source>
        <dbReference type="EMBL" id="CCC70164.1"/>
    </source>
</evidence>
<dbReference type="InParanoid" id="G0VF99"/>
<dbReference type="RefSeq" id="XP_003676525.1">
    <property type="nucleotide sequence ID" value="XM_003676477.1"/>
</dbReference>
<gene>
    <name evidence="2" type="primary">NCAS0E00940</name>
    <name evidence="2" type="ordered locus">NCAS_0E00940</name>
</gene>
<dbReference type="GO" id="GO:0006888">
    <property type="term" value="P:endoplasmic reticulum to Golgi vesicle-mediated transport"/>
    <property type="evidence" value="ECO:0007669"/>
    <property type="project" value="EnsemblFungi"/>
</dbReference>
<dbReference type="EMBL" id="HE576756">
    <property type="protein sequence ID" value="CCC70164.1"/>
    <property type="molecule type" value="Genomic_DNA"/>
</dbReference>
<protein>
    <recommendedName>
        <fullName evidence="1">Conserved oligomeric Golgi complex subunit 2 C-terminal domain-containing protein</fullName>
    </recommendedName>
</protein>
<name>G0VF99_NAUCA</name>
<dbReference type="Gene3D" id="1.20.58.1240">
    <property type="match status" value="1"/>
</dbReference>
<proteinExistence type="predicted"/>
<keyword evidence="3" id="KW-1185">Reference proteome</keyword>
<sequence>MDFLEDDELDLELPTAPEITRDLFAEGAEKYVENKSNRKKSLVIDEFLVSNNFHYIPLDSLIRDMSTLSDEVVHTLLDQVTTDYNDYLEFCRVYSKEEGGVDNQSFSELEQTMNELNKFMSQLNQLTTNDIPQTSEVVSDTVDYLRKLDHILDLLNNHTQLSEMISLGKKLSKLLHQMCGQDPLEELLCTELTNQLYNLVDKSHLLLDSVASLNSTYVHHLRNEYQGLLQEFQISLKILTDKCLEDPSKSPQLSALLVSILKDNKLK</sequence>
<accession>G0VF99</accession>
<dbReference type="AlphaFoldDB" id="G0VF99"/>
<dbReference type="Proteomes" id="UP000001640">
    <property type="component" value="Chromosome 5"/>
</dbReference>
<dbReference type="KEGG" id="ncs:NCAS_0E00940"/>
<dbReference type="FunCoup" id="G0VF99">
    <property type="interactions" value="79"/>
</dbReference>
<dbReference type="eggNOG" id="ENOG502RYA4">
    <property type="taxonomic scope" value="Eukaryota"/>
</dbReference>
<dbReference type="OrthoDB" id="4034328at2759"/>
<evidence type="ECO:0000259" key="1">
    <source>
        <dbReference type="Pfam" id="PF22431"/>
    </source>
</evidence>
<dbReference type="InterPro" id="IPR054494">
    <property type="entry name" value="COG2_C"/>
</dbReference>
<dbReference type="OMA" id="YVHHLRN"/>
<dbReference type="Pfam" id="PF22431">
    <property type="entry name" value="COG2p_C"/>
    <property type="match status" value="1"/>
</dbReference>
<dbReference type="STRING" id="1064592.G0VF99"/>
<dbReference type="GO" id="GO:0017119">
    <property type="term" value="C:Golgi transport complex"/>
    <property type="evidence" value="ECO:0007669"/>
    <property type="project" value="EnsemblFungi"/>
</dbReference>
<organism evidence="2 3">
    <name type="scientific">Naumovozyma castellii</name>
    <name type="common">Yeast</name>
    <name type="synonym">Saccharomyces castellii</name>
    <dbReference type="NCBI Taxonomy" id="27288"/>
    <lineage>
        <taxon>Eukaryota</taxon>
        <taxon>Fungi</taxon>
        <taxon>Dikarya</taxon>
        <taxon>Ascomycota</taxon>
        <taxon>Saccharomycotina</taxon>
        <taxon>Saccharomycetes</taxon>
        <taxon>Saccharomycetales</taxon>
        <taxon>Saccharomycetaceae</taxon>
        <taxon>Naumovozyma</taxon>
    </lineage>
</organism>
<dbReference type="GeneID" id="96903797"/>
<reference key="2">
    <citation type="submission" date="2011-08" db="EMBL/GenBank/DDBJ databases">
        <title>Genome sequence of Naumovozyma castellii.</title>
        <authorList>
            <person name="Gordon J.L."/>
            <person name="Armisen D."/>
            <person name="Proux-Wera E."/>
            <person name="OhEigeartaigh S.S."/>
            <person name="Byrne K.P."/>
            <person name="Wolfe K.H."/>
        </authorList>
    </citation>
    <scope>NUCLEOTIDE SEQUENCE</scope>
    <source>
        <strain>Type strain:CBS 4309</strain>
    </source>
</reference>
<dbReference type="HOGENOM" id="CLU_095072_0_0_1"/>